<sequence length="73" mass="8324">MPEDEDSREYAVVINHEEQYSIWPAGRELPSGWTEVGVRGPKRDCLDHIERVWTDMRPLSLRTAMAAAQSPGE</sequence>
<gene>
    <name evidence="2" type="ORF">H480_04117</name>
</gene>
<reference evidence="2 3" key="1">
    <citation type="submission" date="2013-02" db="EMBL/GenBank/DDBJ databases">
        <title>Draft genome sequence of Amycolatopsis vancoresmycina strain DSM 44592T.</title>
        <authorList>
            <person name="Kumar S."/>
            <person name="Kaur N."/>
            <person name="Kaur C."/>
            <person name="Raghava G.P.S."/>
            <person name="Mayilraj S."/>
        </authorList>
    </citation>
    <scope>NUCLEOTIDE SEQUENCE [LARGE SCALE GENOMIC DNA]</scope>
    <source>
        <strain evidence="2 3">DSM 44592</strain>
    </source>
</reference>
<evidence type="ECO:0000259" key="1">
    <source>
        <dbReference type="SMART" id="SM00923"/>
    </source>
</evidence>
<dbReference type="SMART" id="SM00923">
    <property type="entry name" value="MbtH"/>
    <property type="match status" value="1"/>
</dbReference>
<dbReference type="PATRIC" id="fig|1292037.4.peg.804"/>
<dbReference type="GO" id="GO:0005829">
    <property type="term" value="C:cytosol"/>
    <property type="evidence" value="ECO:0007669"/>
    <property type="project" value="TreeGrafter"/>
</dbReference>
<dbReference type="Proteomes" id="UP000014139">
    <property type="component" value="Unassembled WGS sequence"/>
</dbReference>
<proteinExistence type="predicted"/>
<dbReference type="InterPro" id="IPR037407">
    <property type="entry name" value="MLP_fam"/>
</dbReference>
<dbReference type="InterPro" id="IPR038020">
    <property type="entry name" value="MbtH-like_sf"/>
</dbReference>
<dbReference type="Pfam" id="PF03621">
    <property type="entry name" value="MbtH"/>
    <property type="match status" value="1"/>
</dbReference>
<dbReference type="InterPro" id="IPR005153">
    <property type="entry name" value="MbtH-like_dom"/>
</dbReference>
<name>R1IHA8_9PSEU</name>
<evidence type="ECO:0000313" key="2">
    <source>
        <dbReference type="EMBL" id="EOD69844.1"/>
    </source>
</evidence>
<dbReference type="EMBL" id="AOUO01000040">
    <property type="protein sequence ID" value="EOD69844.1"/>
    <property type="molecule type" value="Genomic_DNA"/>
</dbReference>
<organism evidence="2 3">
    <name type="scientific">Amycolatopsis vancoresmycina DSM 44592</name>
    <dbReference type="NCBI Taxonomy" id="1292037"/>
    <lineage>
        <taxon>Bacteria</taxon>
        <taxon>Bacillati</taxon>
        <taxon>Actinomycetota</taxon>
        <taxon>Actinomycetes</taxon>
        <taxon>Pseudonocardiales</taxon>
        <taxon>Pseudonocardiaceae</taxon>
        <taxon>Amycolatopsis</taxon>
    </lineage>
</organism>
<dbReference type="eggNOG" id="COG3251">
    <property type="taxonomic scope" value="Bacteria"/>
</dbReference>
<dbReference type="Gene3D" id="3.90.820.10">
    <property type="entry name" value="Structural Genomics, Unknown Function 30-nov-00 1gh9 Mol_id"/>
    <property type="match status" value="1"/>
</dbReference>
<accession>R1IHA8</accession>
<evidence type="ECO:0000313" key="3">
    <source>
        <dbReference type="Proteomes" id="UP000014139"/>
    </source>
</evidence>
<dbReference type="RefSeq" id="WP_003059289.1">
    <property type="nucleotide sequence ID" value="NZ_AOUO01000040.1"/>
</dbReference>
<dbReference type="GO" id="GO:0019290">
    <property type="term" value="P:siderophore biosynthetic process"/>
    <property type="evidence" value="ECO:0007669"/>
    <property type="project" value="TreeGrafter"/>
</dbReference>
<dbReference type="AlphaFoldDB" id="R1IHA8"/>
<comment type="caution">
    <text evidence="2">The sequence shown here is derived from an EMBL/GenBank/DDBJ whole genome shotgun (WGS) entry which is preliminary data.</text>
</comment>
<dbReference type="PANTHER" id="PTHR38444:SF1">
    <property type="entry name" value="ENTEROBACTIN BIOSYNTHESIS PROTEIN YBDZ"/>
    <property type="match status" value="1"/>
</dbReference>
<keyword evidence="3" id="KW-1185">Reference proteome</keyword>
<feature type="domain" description="MbtH-like" evidence="1">
    <location>
        <begin position="1"/>
        <end position="51"/>
    </location>
</feature>
<dbReference type="OrthoDB" id="7584480at2"/>
<protein>
    <recommendedName>
        <fullName evidence="1">MbtH-like domain-containing protein</fullName>
    </recommendedName>
</protein>
<dbReference type="SUPFAM" id="SSF160582">
    <property type="entry name" value="MbtH-like"/>
    <property type="match status" value="1"/>
</dbReference>
<dbReference type="PANTHER" id="PTHR38444">
    <property type="entry name" value="ENTEROBACTIN BIOSYNTHESIS PROTEIN YBDZ"/>
    <property type="match status" value="1"/>
</dbReference>